<keyword evidence="3" id="KW-0804">Transcription</keyword>
<accession>A0A8H6TSL0</accession>
<evidence type="ECO:0000256" key="1">
    <source>
        <dbReference type="ARBA" id="ARBA00004123"/>
    </source>
</evidence>
<proteinExistence type="predicted"/>
<feature type="region of interest" description="Disordered" evidence="5">
    <location>
        <begin position="70"/>
        <end position="107"/>
    </location>
</feature>
<name>A0A8H6TSL0_MYCCL</name>
<evidence type="ECO:0008006" key="8">
    <source>
        <dbReference type="Google" id="ProtNLM"/>
    </source>
</evidence>
<dbReference type="PANTHER" id="PTHR21277:SF5">
    <property type="entry name" value="TRANSCRIPTIONAL ADAPTER 1"/>
    <property type="match status" value="1"/>
</dbReference>
<reference evidence="6" key="1">
    <citation type="submission" date="2020-05" db="EMBL/GenBank/DDBJ databases">
        <title>Mycena genomes resolve the evolution of fungal bioluminescence.</title>
        <authorList>
            <person name="Tsai I.J."/>
        </authorList>
    </citation>
    <scope>NUCLEOTIDE SEQUENCE</scope>
    <source>
        <strain evidence="6">110903Hualien_Pintung</strain>
    </source>
</reference>
<keyword evidence="4" id="KW-0539">Nucleus</keyword>
<sequence>MSLSSTSTLKAQLNSVLGQNADTYFRNLNQFVTGKTSRTEFDDAMRAILDTPQLIQLHNALIISLFDATTHKRPPSPSAAPRPKPLVRKRRRVLPYQGPNEDPSALSYRSPRLKKWALSIGKRERDRLKAFQPAPLDTPRPLPYEEIASERGVVLLQERNEPPGSRLPVHLAANSGLPSITYMAERMNLICAQNNIGQPSRQVSSLMTSACEALLKNLLKHAITLTATSQTISSISPSTARHPNLRPQPVISVSSLRTVLSVSPADLPNKSAATYRLGFMGDDDGHRGDAERDAIVLVKDREVRDQRWQLLAMLSERSTVREVLSGRAGGL</sequence>
<dbReference type="GO" id="GO:0000124">
    <property type="term" value="C:SAGA complex"/>
    <property type="evidence" value="ECO:0007669"/>
    <property type="project" value="TreeGrafter"/>
</dbReference>
<dbReference type="EMBL" id="JACAZE010000001">
    <property type="protein sequence ID" value="KAF7323228.1"/>
    <property type="molecule type" value="Genomic_DNA"/>
</dbReference>
<gene>
    <name evidence="6" type="ORF">HMN09_00103500</name>
</gene>
<dbReference type="GO" id="GO:0003713">
    <property type="term" value="F:transcription coactivator activity"/>
    <property type="evidence" value="ECO:0007669"/>
    <property type="project" value="TreeGrafter"/>
</dbReference>
<dbReference type="OrthoDB" id="10264870at2759"/>
<keyword evidence="7" id="KW-1185">Reference proteome</keyword>
<keyword evidence="2" id="KW-0805">Transcription regulation</keyword>
<evidence type="ECO:0000313" key="7">
    <source>
        <dbReference type="Proteomes" id="UP000613580"/>
    </source>
</evidence>
<evidence type="ECO:0000313" key="6">
    <source>
        <dbReference type="EMBL" id="KAF7323228.1"/>
    </source>
</evidence>
<dbReference type="GO" id="GO:0005634">
    <property type="term" value="C:nucleus"/>
    <property type="evidence" value="ECO:0007669"/>
    <property type="project" value="UniProtKB-SubCell"/>
</dbReference>
<dbReference type="AlphaFoldDB" id="A0A8H6TSL0"/>
<protein>
    <recommendedName>
        <fullName evidence="8">Transcriptional regulator of RNA polII, SAGA, subunit-domain-containing protein</fullName>
    </recommendedName>
</protein>
<comment type="subcellular location">
    <subcellularLocation>
        <location evidence="1">Nucleus</location>
    </subcellularLocation>
</comment>
<evidence type="ECO:0000256" key="2">
    <source>
        <dbReference type="ARBA" id="ARBA00023015"/>
    </source>
</evidence>
<dbReference type="Proteomes" id="UP000613580">
    <property type="component" value="Unassembled WGS sequence"/>
</dbReference>
<dbReference type="InterPro" id="IPR024738">
    <property type="entry name" value="Hfi1/Tada1"/>
</dbReference>
<evidence type="ECO:0000256" key="3">
    <source>
        <dbReference type="ARBA" id="ARBA00023163"/>
    </source>
</evidence>
<dbReference type="GO" id="GO:0006357">
    <property type="term" value="P:regulation of transcription by RNA polymerase II"/>
    <property type="evidence" value="ECO:0007669"/>
    <property type="project" value="TreeGrafter"/>
</dbReference>
<evidence type="ECO:0000256" key="4">
    <source>
        <dbReference type="ARBA" id="ARBA00023242"/>
    </source>
</evidence>
<organism evidence="6 7">
    <name type="scientific">Mycena chlorophos</name>
    <name type="common">Agaric fungus</name>
    <name type="synonym">Agaricus chlorophos</name>
    <dbReference type="NCBI Taxonomy" id="658473"/>
    <lineage>
        <taxon>Eukaryota</taxon>
        <taxon>Fungi</taxon>
        <taxon>Dikarya</taxon>
        <taxon>Basidiomycota</taxon>
        <taxon>Agaricomycotina</taxon>
        <taxon>Agaricomycetes</taxon>
        <taxon>Agaricomycetidae</taxon>
        <taxon>Agaricales</taxon>
        <taxon>Marasmiineae</taxon>
        <taxon>Mycenaceae</taxon>
        <taxon>Mycena</taxon>
    </lineage>
</organism>
<feature type="compositionally biased region" description="Pro residues" evidence="5">
    <location>
        <begin position="75"/>
        <end position="84"/>
    </location>
</feature>
<evidence type="ECO:0000256" key="5">
    <source>
        <dbReference type="SAM" id="MobiDB-lite"/>
    </source>
</evidence>
<comment type="caution">
    <text evidence="6">The sequence shown here is derived from an EMBL/GenBank/DDBJ whole genome shotgun (WGS) entry which is preliminary data.</text>
</comment>
<dbReference type="PANTHER" id="PTHR21277">
    <property type="entry name" value="TRANSCRIPTIONAL ADAPTER 1"/>
    <property type="match status" value="1"/>
</dbReference>
<dbReference type="Pfam" id="PF12767">
    <property type="entry name" value="SAGA-Tad1"/>
    <property type="match status" value="1"/>
</dbReference>